<dbReference type="AlphaFoldDB" id="A0A5J5GN33"/>
<evidence type="ECO:0000313" key="6">
    <source>
        <dbReference type="Proteomes" id="UP000326554"/>
    </source>
</evidence>
<dbReference type="Gene3D" id="1.10.287.470">
    <property type="entry name" value="Helix hairpin bin"/>
    <property type="match status" value="1"/>
</dbReference>
<name>A0A5J5GN33_9RHOB</name>
<dbReference type="Pfam" id="PF25917">
    <property type="entry name" value="BSH_RND"/>
    <property type="match status" value="1"/>
</dbReference>
<evidence type="ECO:0000313" key="5">
    <source>
        <dbReference type="EMBL" id="KAA9009467.1"/>
    </source>
</evidence>
<feature type="domain" description="Multidrug resistance protein MdtA-like barrel-sandwich hybrid" evidence="4">
    <location>
        <begin position="44"/>
        <end position="157"/>
    </location>
</feature>
<evidence type="ECO:0000256" key="2">
    <source>
        <dbReference type="SAM" id="Coils"/>
    </source>
</evidence>
<dbReference type="GO" id="GO:1990281">
    <property type="term" value="C:efflux pump complex"/>
    <property type="evidence" value="ECO:0007669"/>
    <property type="project" value="TreeGrafter"/>
</dbReference>
<dbReference type="InterPro" id="IPR058625">
    <property type="entry name" value="MdtA-like_BSH"/>
</dbReference>
<dbReference type="PANTHER" id="PTHR30469:SF15">
    <property type="entry name" value="HLYD FAMILY OF SECRETION PROTEINS"/>
    <property type="match status" value="1"/>
</dbReference>
<dbReference type="NCBIfam" id="TIGR01730">
    <property type="entry name" value="RND_mfp"/>
    <property type="match status" value="1"/>
</dbReference>
<keyword evidence="2" id="KW-0175">Coiled coil</keyword>
<evidence type="ECO:0000256" key="3">
    <source>
        <dbReference type="SAM" id="SignalP"/>
    </source>
</evidence>
<dbReference type="GO" id="GO:0015562">
    <property type="term" value="F:efflux transmembrane transporter activity"/>
    <property type="evidence" value="ECO:0007669"/>
    <property type="project" value="TreeGrafter"/>
</dbReference>
<organism evidence="5 6">
    <name type="scientific">Histidinibacterium aquaticum</name>
    <dbReference type="NCBI Taxonomy" id="2613962"/>
    <lineage>
        <taxon>Bacteria</taxon>
        <taxon>Pseudomonadati</taxon>
        <taxon>Pseudomonadota</taxon>
        <taxon>Alphaproteobacteria</taxon>
        <taxon>Rhodobacterales</taxon>
        <taxon>Paracoccaceae</taxon>
        <taxon>Histidinibacterium</taxon>
    </lineage>
</organism>
<dbReference type="RefSeq" id="WP_150445001.1">
    <property type="nucleotide sequence ID" value="NZ_VYQE01000002.1"/>
</dbReference>
<feature type="chain" id="PRO_5023931000" evidence="3">
    <location>
        <begin position="29"/>
        <end position="247"/>
    </location>
</feature>
<comment type="similarity">
    <text evidence="1">Belongs to the membrane fusion protein (MFP) (TC 8.A.1) family.</text>
</comment>
<accession>A0A5J5GN33</accession>
<evidence type="ECO:0000256" key="1">
    <source>
        <dbReference type="ARBA" id="ARBA00009477"/>
    </source>
</evidence>
<dbReference type="Proteomes" id="UP000326554">
    <property type="component" value="Unassembled WGS sequence"/>
</dbReference>
<dbReference type="SUPFAM" id="SSF111369">
    <property type="entry name" value="HlyD-like secretion proteins"/>
    <property type="match status" value="1"/>
</dbReference>
<dbReference type="Gene3D" id="2.40.30.170">
    <property type="match status" value="1"/>
</dbReference>
<comment type="caution">
    <text evidence="5">The sequence shown here is derived from an EMBL/GenBank/DDBJ whole genome shotgun (WGS) entry which is preliminary data.</text>
</comment>
<feature type="signal peptide" evidence="3">
    <location>
        <begin position="1"/>
        <end position="28"/>
    </location>
</feature>
<proteinExistence type="inferred from homology"/>
<dbReference type="InterPro" id="IPR006143">
    <property type="entry name" value="RND_pump_MFP"/>
</dbReference>
<gene>
    <name evidence="5" type="ORF">F3S47_09510</name>
</gene>
<dbReference type="EMBL" id="VYQE01000002">
    <property type="protein sequence ID" value="KAA9009467.1"/>
    <property type="molecule type" value="Genomic_DNA"/>
</dbReference>
<dbReference type="Gene3D" id="2.40.50.100">
    <property type="match status" value="1"/>
</dbReference>
<keyword evidence="3" id="KW-0732">Signal</keyword>
<evidence type="ECO:0000259" key="4">
    <source>
        <dbReference type="Pfam" id="PF25917"/>
    </source>
</evidence>
<reference evidence="5 6" key="1">
    <citation type="submission" date="2019-09" db="EMBL/GenBank/DDBJ databases">
        <authorList>
            <person name="Park J.-S."/>
            <person name="Choi H.-J."/>
        </authorList>
    </citation>
    <scope>NUCLEOTIDE SEQUENCE [LARGE SCALE GENOMIC DNA]</scope>
    <source>
        <strain evidence="5 6">176SS1-4</strain>
    </source>
</reference>
<sequence>MTLLSLTRRASACLVLPVLLLPPLSAAAQVSGDALSCLLVPARSSDVGSRQAGIVTELPVQRAQLVAEGDLLMQLDDELLRADLQQAEIRREAAEARIGRAARFESSNIIPGEEMETMRTELALAEAAAERARIQIEQARLTAPFPGVVAEVFVSEAERIGAEPVLRLIDLGTLEVELVFPTEAYGEIQAGEDLPLEVDLTGDEVIATVRSTDPFIDASSNTFSVIAEIDNSDLAIPSGASCRLAGG</sequence>
<feature type="coiled-coil region" evidence="2">
    <location>
        <begin position="77"/>
        <end position="142"/>
    </location>
</feature>
<dbReference type="PANTHER" id="PTHR30469">
    <property type="entry name" value="MULTIDRUG RESISTANCE PROTEIN MDTA"/>
    <property type="match status" value="1"/>
</dbReference>
<protein>
    <submittedName>
        <fullName evidence="5">Efflux RND transporter periplasmic adaptor subunit</fullName>
    </submittedName>
</protein>
<keyword evidence="6" id="KW-1185">Reference proteome</keyword>